<dbReference type="InterPro" id="IPR003593">
    <property type="entry name" value="AAA+_ATPase"/>
</dbReference>
<accession>A0A919MGI7</accession>
<proteinExistence type="predicted"/>
<dbReference type="SUPFAM" id="SSF47413">
    <property type="entry name" value="lambda repressor-like DNA-binding domains"/>
    <property type="match status" value="1"/>
</dbReference>
<gene>
    <name evidence="2" type="ORF">Acy02nite_81620</name>
</gene>
<dbReference type="CDD" id="cd00093">
    <property type="entry name" value="HTH_XRE"/>
    <property type="match status" value="1"/>
</dbReference>
<dbReference type="InterPro" id="IPR010982">
    <property type="entry name" value="Lambda_DNA-bd_dom_sf"/>
</dbReference>
<dbReference type="Pfam" id="PF13191">
    <property type="entry name" value="AAA_16"/>
    <property type="match status" value="1"/>
</dbReference>
<dbReference type="AlphaFoldDB" id="A0A919MGI7"/>
<dbReference type="Gene3D" id="1.10.260.40">
    <property type="entry name" value="lambda repressor-like DNA-binding domains"/>
    <property type="match status" value="1"/>
</dbReference>
<dbReference type="Gene3D" id="3.40.50.300">
    <property type="entry name" value="P-loop containing nucleotide triphosphate hydrolases"/>
    <property type="match status" value="1"/>
</dbReference>
<dbReference type="InterPro" id="IPR027417">
    <property type="entry name" value="P-loop_NTPase"/>
</dbReference>
<name>A0A919MGI7_9ACTN</name>
<feature type="domain" description="HTH cro/C1-type" evidence="1">
    <location>
        <begin position="11"/>
        <end position="66"/>
    </location>
</feature>
<dbReference type="InterPro" id="IPR041664">
    <property type="entry name" value="AAA_16"/>
</dbReference>
<dbReference type="SMART" id="SM00382">
    <property type="entry name" value="AAA"/>
    <property type="match status" value="1"/>
</dbReference>
<sequence>MAEDRTFGALLRQFRLAGDLTLPQLAAASGISDRAISDLERGVSRNPRARTVEALADGLGLGSDDRAALRAAARPVAGLVVASGLPLPRPVLDFTGRSAEQDRLARWAADRPSPPVVISGAPGIGKTALAVRAARACPADRYFFIDLHGLDVAPPDPMTVLRRLLRAAVPGLRAVPGTVAEAAALWHARIREQRCVVILDNAAAESQIRPILPPGEGPAVVLITSRRALSGLDGVRRLFLDALPADDAAALLAAVIEDHDAASDDDVRRIAQLCGNLPLALRIAGNRLLSRPGWTPRDLLGRLVAAERRLDSLVAGDLELKAAFHLSYRQTSGRARRVLHRLATTGEPGLTLARERTAVDELVELSLVRRRPDGGLEIPELLRLYAGAELVHAQRNFMSPSWCGFPPW</sequence>
<dbReference type="PANTHER" id="PTHR47691:SF3">
    <property type="entry name" value="HTH-TYPE TRANSCRIPTIONAL REGULATOR RV0890C-RELATED"/>
    <property type="match status" value="1"/>
</dbReference>
<dbReference type="RefSeq" id="WP_203753903.1">
    <property type="nucleotide sequence ID" value="NZ_BAAAUC010000035.1"/>
</dbReference>
<dbReference type="PRINTS" id="PR00364">
    <property type="entry name" value="DISEASERSIST"/>
</dbReference>
<protein>
    <recommendedName>
        <fullName evidence="1">HTH cro/C1-type domain-containing protein</fullName>
    </recommendedName>
</protein>
<dbReference type="SMART" id="SM00530">
    <property type="entry name" value="HTH_XRE"/>
    <property type="match status" value="1"/>
</dbReference>
<dbReference type="InterPro" id="IPR001387">
    <property type="entry name" value="Cro/C1-type_HTH"/>
</dbReference>
<keyword evidence="3" id="KW-1185">Reference proteome</keyword>
<dbReference type="PROSITE" id="PS50943">
    <property type="entry name" value="HTH_CROC1"/>
    <property type="match status" value="1"/>
</dbReference>
<dbReference type="PANTHER" id="PTHR47691">
    <property type="entry name" value="REGULATOR-RELATED"/>
    <property type="match status" value="1"/>
</dbReference>
<evidence type="ECO:0000313" key="2">
    <source>
        <dbReference type="EMBL" id="GID70281.1"/>
    </source>
</evidence>
<evidence type="ECO:0000313" key="3">
    <source>
        <dbReference type="Proteomes" id="UP000619479"/>
    </source>
</evidence>
<dbReference type="GO" id="GO:0003677">
    <property type="term" value="F:DNA binding"/>
    <property type="evidence" value="ECO:0007669"/>
    <property type="project" value="InterPro"/>
</dbReference>
<organism evidence="2 3">
    <name type="scientific">Actinoplanes cyaneus</name>
    <dbReference type="NCBI Taxonomy" id="52696"/>
    <lineage>
        <taxon>Bacteria</taxon>
        <taxon>Bacillati</taxon>
        <taxon>Actinomycetota</taxon>
        <taxon>Actinomycetes</taxon>
        <taxon>Micromonosporales</taxon>
        <taxon>Micromonosporaceae</taxon>
        <taxon>Actinoplanes</taxon>
    </lineage>
</organism>
<dbReference type="Pfam" id="PF13560">
    <property type="entry name" value="HTH_31"/>
    <property type="match status" value="1"/>
</dbReference>
<dbReference type="EMBL" id="BOMH01000073">
    <property type="protein sequence ID" value="GID70281.1"/>
    <property type="molecule type" value="Genomic_DNA"/>
</dbReference>
<evidence type="ECO:0000259" key="1">
    <source>
        <dbReference type="PROSITE" id="PS50943"/>
    </source>
</evidence>
<reference evidence="2" key="1">
    <citation type="submission" date="2021-01" db="EMBL/GenBank/DDBJ databases">
        <title>Whole genome shotgun sequence of Actinoplanes cyaneus NBRC 14990.</title>
        <authorList>
            <person name="Komaki H."/>
            <person name="Tamura T."/>
        </authorList>
    </citation>
    <scope>NUCLEOTIDE SEQUENCE</scope>
    <source>
        <strain evidence="2">NBRC 14990</strain>
    </source>
</reference>
<comment type="caution">
    <text evidence="2">The sequence shown here is derived from an EMBL/GenBank/DDBJ whole genome shotgun (WGS) entry which is preliminary data.</text>
</comment>
<dbReference type="Proteomes" id="UP000619479">
    <property type="component" value="Unassembled WGS sequence"/>
</dbReference>
<dbReference type="SUPFAM" id="SSF52540">
    <property type="entry name" value="P-loop containing nucleoside triphosphate hydrolases"/>
    <property type="match status" value="1"/>
</dbReference>